<dbReference type="SMART" id="SM00320">
    <property type="entry name" value="WD40"/>
    <property type="match status" value="6"/>
</dbReference>
<keyword evidence="1 3" id="KW-0853">WD repeat</keyword>
<feature type="region of interest" description="Disordered" evidence="4">
    <location>
        <begin position="1"/>
        <end position="70"/>
    </location>
</feature>
<evidence type="ECO:0000256" key="1">
    <source>
        <dbReference type="ARBA" id="ARBA00022574"/>
    </source>
</evidence>
<feature type="compositionally biased region" description="Basic and acidic residues" evidence="4">
    <location>
        <begin position="1"/>
        <end position="12"/>
    </location>
</feature>
<proteinExistence type="predicted"/>
<evidence type="ECO:0000256" key="2">
    <source>
        <dbReference type="ARBA" id="ARBA00022737"/>
    </source>
</evidence>
<feature type="domain" description="Histone-binding protein RBBP4-like N-terminal" evidence="5">
    <location>
        <begin position="76"/>
        <end position="140"/>
    </location>
</feature>
<keyword evidence="7" id="KW-1185">Reference proteome</keyword>
<evidence type="ECO:0000259" key="5">
    <source>
        <dbReference type="Pfam" id="PF12265"/>
    </source>
</evidence>
<evidence type="ECO:0000256" key="3">
    <source>
        <dbReference type="PROSITE-ProRule" id="PRU00221"/>
    </source>
</evidence>
<feature type="repeat" description="WD" evidence="3">
    <location>
        <begin position="328"/>
        <end position="362"/>
    </location>
</feature>
<dbReference type="Gene3D" id="2.130.10.10">
    <property type="entry name" value="YVTN repeat-like/Quinoprotein amine dehydrogenase"/>
    <property type="match status" value="1"/>
</dbReference>
<dbReference type="EMBL" id="BDGG01000001">
    <property type="protein sequence ID" value="GAU90317.1"/>
    <property type="molecule type" value="Genomic_DNA"/>
</dbReference>
<dbReference type="GO" id="GO:0042254">
    <property type="term" value="P:ribosome biogenesis"/>
    <property type="evidence" value="ECO:0007669"/>
    <property type="project" value="TreeGrafter"/>
</dbReference>
<dbReference type="Proteomes" id="UP000186922">
    <property type="component" value="Unassembled WGS sequence"/>
</dbReference>
<dbReference type="AlphaFoldDB" id="A0A1D1USV8"/>
<evidence type="ECO:0000256" key="4">
    <source>
        <dbReference type="SAM" id="MobiDB-lite"/>
    </source>
</evidence>
<reference evidence="6 7" key="1">
    <citation type="journal article" date="2016" name="Nat. Commun.">
        <title>Extremotolerant tardigrade genome and improved radiotolerance of human cultured cells by tardigrade-unique protein.</title>
        <authorList>
            <person name="Hashimoto T."/>
            <person name="Horikawa D.D."/>
            <person name="Saito Y."/>
            <person name="Kuwahara H."/>
            <person name="Kozuka-Hata H."/>
            <person name="Shin-I T."/>
            <person name="Minakuchi Y."/>
            <person name="Ohishi K."/>
            <person name="Motoyama A."/>
            <person name="Aizu T."/>
            <person name="Enomoto A."/>
            <person name="Kondo K."/>
            <person name="Tanaka S."/>
            <person name="Hara Y."/>
            <person name="Koshikawa S."/>
            <person name="Sagara H."/>
            <person name="Miura T."/>
            <person name="Yokobori S."/>
            <person name="Miyagawa K."/>
            <person name="Suzuki Y."/>
            <person name="Kubo T."/>
            <person name="Oyama M."/>
            <person name="Kohara Y."/>
            <person name="Fujiyama A."/>
            <person name="Arakawa K."/>
            <person name="Katayama T."/>
            <person name="Toyoda A."/>
            <person name="Kunieda T."/>
        </authorList>
    </citation>
    <scope>NUCLEOTIDE SEQUENCE [LARGE SCALE GENOMIC DNA]</scope>
    <source>
        <strain evidence="6 7">YOKOZUNA-1</strain>
    </source>
</reference>
<dbReference type="GO" id="GO:0005730">
    <property type="term" value="C:nucleolus"/>
    <property type="evidence" value="ECO:0007669"/>
    <property type="project" value="TreeGrafter"/>
</dbReference>
<feature type="repeat" description="WD" evidence="3">
    <location>
        <begin position="374"/>
        <end position="408"/>
    </location>
</feature>
<dbReference type="InterPro" id="IPR015943">
    <property type="entry name" value="WD40/YVTN_repeat-like_dom_sf"/>
</dbReference>
<dbReference type="STRING" id="947166.A0A1D1USV8"/>
<dbReference type="InterPro" id="IPR001680">
    <property type="entry name" value="WD40_rpt"/>
</dbReference>
<dbReference type="PANTHER" id="PTHR45903:SF1">
    <property type="entry name" value="GLUTAMATE-RICH WD REPEAT-CONTAINING PROTEIN 1"/>
    <property type="match status" value="1"/>
</dbReference>
<feature type="compositionally biased region" description="Acidic residues" evidence="4">
    <location>
        <begin position="13"/>
        <end position="55"/>
    </location>
</feature>
<dbReference type="Pfam" id="PF00400">
    <property type="entry name" value="WD40"/>
    <property type="match status" value="3"/>
</dbReference>
<dbReference type="SUPFAM" id="SSF50978">
    <property type="entry name" value="WD40 repeat-like"/>
    <property type="match status" value="1"/>
</dbReference>
<dbReference type="PANTHER" id="PTHR45903">
    <property type="entry name" value="GLUTAMATE-RICH WD REPEAT-CONTAINING PROTEIN 1"/>
    <property type="match status" value="1"/>
</dbReference>
<comment type="caution">
    <text evidence="6">The sequence shown here is derived from an EMBL/GenBank/DDBJ whole genome shotgun (WGS) entry which is preliminary data.</text>
</comment>
<dbReference type="PROSITE" id="PS50294">
    <property type="entry name" value="WD_REPEATS_REGION"/>
    <property type="match status" value="3"/>
</dbReference>
<sequence>MADEEMKGIPDEIKEEMEDDWSGDDGGEDDASGATEGNEEDGDEEEDDDADEDGETGPSRVYLPGDADDAEKAGDLVCDESAYAMYHTCGTMLPCLSFDVILDTLGDNRTTFPASCYCIAGSQAAKANQNSLLVMKMSNLTAMKAAKDPDEEESDEEDSEDEDELPELECAQIRHIGSVNRIKYARVNHLPLAASFSETAKVHIWNLTNALRAVEDPRVMANFKPNNPDYSPFFTFSGHKTEGFALNWSKAAPGYLATGDCNGLIHVWTPGQGGQWNVDQTPYRSHTGSVEDIQWSPNEPNVFASCSTDKSIQIWDIREKNKSMLTAKDAHTEDVNVIHWNPTEPFIVSGSDAGDIKVWDLRRFKNNGPAVAVFRHHRGPICSIEWHPNDSTVFAAAGEDNQLTQWDIAVEKGEDEPQELESVPPQLLFIHQGQTEIKELHWHPQMPGVMLSSALNGIDIFKTISV</sequence>
<evidence type="ECO:0000313" key="6">
    <source>
        <dbReference type="EMBL" id="GAU90317.1"/>
    </source>
</evidence>
<dbReference type="InterPro" id="IPR036322">
    <property type="entry name" value="WD40_repeat_dom_sf"/>
</dbReference>
<dbReference type="Pfam" id="PF12265">
    <property type="entry name" value="CAF1C_H4-bd"/>
    <property type="match status" value="1"/>
</dbReference>
<organism evidence="6 7">
    <name type="scientific">Ramazzottius varieornatus</name>
    <name type="common">Water bear</name>
    <name type="synonym">Tardigrade</name>
    <dbReference type="NCBI Taxonomy" id="947166"/>
    <lineage>
        <taxon>Eukaryota</taxon>
        <taxon>Metazoa</taxon>
        <taxon>Ecdysozoa</taxon>
        <taxon>Tardigrada</taxon>
        <taxon>Eutardigrada</taxon>
        <taxon>Parachela</taxon>
        <taxon>Hypsibioidea</taxon>
        <taxon>Ramazzottiidae</taxon>
        <taxon>Ramazzottius</taxon>
    </lineage>
</organism>
<dbReference type="PROSITE" id="PS50082">
    <property type="entry name" value="WD_REPEATS_2"/>
    <property type="match status" value="3"/>
</dbReference>
<dbReference type="InterPro" id="IPR051972">
    <property type="entry name" value="Glutamate-rich_WD_repeat"/>
</dbReference>
<accession>A0A1D1USV8</accession>
<protein>
    <recommendedName>
        <fullName evidence="5">Histone-binding protein RBBP4-like N-terminal domain-containing protein</fullName>
    </recommendedName>
</protein>
<name>A0A1D1USV8_RAMVA</name>
<keyword evidence="2" id="KW-0677">Repeat</keyword>
<feature type="region of interest" description="Disordered" evidence="4">
    <location>
        <begin position="144"/>
        <end position="167"/>
    </location>
</feature>
<feature type="compositionally biased region" description="Acidic residues" evidence="4">
    <location>
        <begin position="149"/>
        <end position="167"/>
    </location>
</feature>
<gene>
    <name evidence="6" type="primary">RvY_02750-1</name>
    <name evidence="6" type="synonym">RvY_02750.1</name>
    <name evidence="6" type="ORF">RvY_02750</name>
</gene>
<feature type="repeat" description="WD" evidence="3">
    <location>
        <begin position="283"/>
        <end position="325"/>
    </location>
</feature>
<dbReference type="InterPro" id="IPR022052">
    <property type="entry name" value="Histone-bd_RBBP4-like_N"/>
</dbReference>
<dbReference type="OrthoDB" id="2161379at2759"/>
<evidence type="ECO:0000313" key="7">
    <source>
        <dbReference type="Proteomes" id="UP000186922"/>
    </source>
</evidence>